<comment type="similarity">
    <text evidence="2 7">Belongs to the phosphohexose mutase family.</text>
</comment>
<evidence type="ECO:0000256" key="6">
    <source>
        <dbReference type="ARBA" id="ARBA00023235"/>
    </source>
</evidence>
<dbReference type="InterPro" id="IPR016066">
    <property type="entry name" value="A-D-PHexomutase_CS"/>
</dbReference>
<proteinExistence type="inferred from homology"/>
<name>A0ABY5Z620_9ACTN</name>
<evidence type="ECO:0000256" key="2">
    <source>
        <dbReference type="ARBA" id="ARBA00010231"/>
    </source>
</evidence>
<keyword evidence="5 7" id="KW-0460">Magnesium</keyword>
<keyword evidence="13" id="KW-1185">Reference proteome</keyword>
<dbReference type="Pfam" id="PF02878">
    <property type="entry name" value="PGM_PMM_I"/>
    <property type="match status" value="1"/>
</dbReference>
<dbReference type="EMBL" id="CP073721">
    <property type="protein sequence ID" value="UWZ35864.1"/>
    <property type="molecule type" value="Genomic_DNA"/>
</dbReference>
<dbReference type="Pfam" id="PF02880">
    <property type="entry name" value="PGM_PMM_III"/>
    <property type="match status" value="1"/>
</dbReference>
<feature type="domain" description="Alpha-D-phosphohexomutase C-terminal" evidence="8">
    <location>
        <begin position="453"/>
        <end position="494"/>
    </location>
</feature>
<evidence type="ECO:0000256" key="5">
    <source>
        <dbReference type="ARBA" id="ARBA00022842"/>
    </source>
</evidence>
<evidence type="ECO:0000256" key="3">
    <source>
        <dbReference type="ARBA" id="ARBA00022553"/>
    </source>
</evidence>
<comment type="cofactor">
    <cofactor evidence="1">
        <name>Mg(2+)</name>
        <dbReference type="ChEBI" id="CHEBI:18420"/>
    </cofactor>
</comment>
<dbReference type="Pfam" id="PF02879">
    <property type="entry name" value="PGM_PMM_II"/>
    <property type="match status" value="1"/>
</dbReference>
<evidence type="ECO:0000259" key="9">
    <source>
        <dbReference type="Pfam" id="PF02878"/>
    </source>
</evidence>
<dbReference type="PANTHER" id="PTHR42946:SF1">
    <property type="entry name" value="PHOSPHOGLUCOMUTASE (ALPHA-D-GLUCOSE-1,6-BISPHOSPHATE-DEPENDENT)"/>
    <property type="match status" value="1"/>
</dbReference>
<dbReference type="Gene3D" id="3.40.120.10">
    <property type="entry name" value="Alpha-D-Glucose-1,6-Bisphosphate, subunit A, domain 3"/>
    <property type="match status" value="3"/>
</dbReference>
<dbReference type="Gene3D" id="3.30.310.50">
    <property type="entry name" value="Alpha-D-phosphohexomutase, C-terminal domain"/>
    <property type="match status" value="1"/>
</dbReference>
<dbReference type="InterPro" id="IPR005843">
    <property type="entry name" value="A-D-PHexomutase_C"/>
</dbReference>
<dbReference type="InterPro" id="IPR005845">
    <property type="entry name" value="A-D-PHexomutase_a/b/a-II"/>
</dbReference>
<dbReference type="Proteomes" id="UP001058271">
    <property type="component" value="Chromosome"/>
</dbReference>
<dbReference type="PANTHER" id="PTHR42946">
    <property type="entry name" value="PHOSPHOHEXOSE MUTASE"/>
    <property type="match status" value="1"/>
</dbReference>
<evidence type="ECO:0008006" key="14">
    <source>
        <dbReference type="Google" id="ProtNLM"/>
    </source>
</evidence>
<evidence type="ECO:0000259" key="11">
    <source>
        <dbReference type="Pfam" id="PF02880"/>
    </source>
</evidence>
<dbReference type="SUPFAM" id="SSF53738">
    <property type="entry name" value="Phosphoglucomutase, first 3 domains"/>
    <property type="match status" value="3"/>
</dbReference>
<reference evidence="12" key="1">
    <citation type="submission" date="2021-04" db="EMBL/GenBank/DDBJ databases">
        <title>Biosynthetic gene clusters of Dactylosporangioum roseum.</title>
        <authorList>
            <person name="Hartkoorn R.C."/>
            <person name="Beaudoing E."/>
            <person name="Hot D."/>
            <person name="Moureu S."/>
        </authorList>
    </citation>
    <scope>NUCLEOTIDE SEQUENCE</scope>
    <source>
        <strain evidence="12">NRRL B-16295</strain>
    </source>
</reference>
<evidence type="ECO:0000313" key="13">
    <source>
        <dbReference type="Proteomes" id="UP001058271"/>
    </source>
</evidence>
<dbReference type="PROSITE" id="PS00710">
    <property type="entry name" value="PGM_PMM"/>
    <property type="match status" value="1"/>
</dbReference>
<gene>
    <name evidence="12" type="ORF">Drose_33030</name>
</gene>
<keyword evidence="6" id="KW-0413">Isomerase</keyword>
<keyword evidence="3" id="KW-0597">Phosphoprotein</keyword>
<evidence type="ECO:0000256" key="4">
    <source>
        <dbReference type="ARBA" id="ARBA00022723"/>
    </source>
</evidence>
<feature type="domain" description="Alpha-D-phosphohexomutase alpha/beta/alpha" evidence="11">
    <location>
        <begin position="281"/>
        <end position="403"/>
    </location>
</feature>
<keyword evidence="4 7" id="KW-0479">Metal-binding</keyword>
<dbReference type="InterPro" id="IPR005846">
    <property type="entry name" value="A-D-PHexomutase_a/b/a-III"/>
</dbReference>
<dbReference type="InterPro" id="IPR036900">
    <property type="entry name" value="A-D-PHexomutase_C_sf"/>
</dbReference>
<evidence type="ECO:0000259" key="8">
    <source>
        <dbReference type="Pfam" id="PF00408"/>
    </source>
</evidence>
<dbReference type="InterPro" id="IPR005844">
    <property type="entry name" value="A-D-PHexomutase_a/b/a-I"/>
</dbReference>
<accession>A0ABY5Z620</accession>
<evidence type="ECO:0000259" key="10">
    <source>
        <dbReference type="Pfam" id="PF02879"/>
    </source>
</evidence>
<sequence length="514" mass="54946">MIDTLKYEPVELRFGTSGLRGLVTDMTDLECYINTAGFLRFLESETGFSPGPVYIAGDLRQSTPRILRAVRAAIADQGSTPVHWGAIPTPALARHAFAAGVPAVMVTGSHIPADRNGIKFYKQHDEVLKPDERSIAEAVAAVRAAVYATPAETAAFDAAGMLRREEPLPAPSDEAARAYLERFTSLFPARPLAGRKVVVYQHSAVGRDMLTRLLSDLGAEVVPVGRSDVFVPIDSENVTAKDRAYFEGLAAAHPDVFAIVSTDGDSDRPFVVDENGVFHRGDVLGVLVAEWLAADFTAFPVSTSDAVTMRLEEAGGIRYAQTRIGSPYVVAAMQEAAAAGARRPVGWEVNGGFLTGADLTAGAGTLTALPTRDAFLPILVSLVRAAEAGVPVSAMFQALPQRFTQAGLIDNFPSDVGQRMIAALAAGDDNARVLTARHFGAEGGFGTVKATDDTDGVRIFFTSGDVAHIRASNNAPQLRMYSIADSQDRADEIVRLAIEEPDGIFRRLERQFTA</sequence>
<dbReference type="SUPFAM" id="SSF55957">
    <property type="entry name" value="Phosphoglucomutase, C-terminal domain"/>
    <property type="match status" value="1"/>
</dbReference>
<dbReference type="InterPro" id="IPR050060">
    <property type="entry name" value="Phosphoglucosamine_mutase"/>
</dbReference>
<feature type="domain" description="Alpha-D-phosphohexomutase alpha/beta/alpha" evidence="10">
    <location>
        <begin position="178"/>
        <end position="276"/>
    </location>
</feature>
<feature type="domain" description="Alpha-D-phosphohexomutase alpha/beta/alpha" evidence="9">
    <location>
        <begin position="13"/>
        <end position="141"/>
    </location>
</feature>
<evidence type="ECO:0000256" key="1">
    <source>
        <dbReference type="ARBA" id="ARBA00001946"/>
    </source>
</evidence>
<dbReference type="RefSeq" id="WP_260725211.1">
    <property type="nucleotide sequence ID" value="NZ_BAAABS010000051.1"/>
</dbReference>
<evidence type="ECO:0000256" key="7">
    <source>
        <dbReference type="RuleBase" id="RU004326"/>
    </source>
</evidence>
<dbReference type="InterPro" id="IPR016055">
    <property type="entry name" value="A-D-PHexomutase_a/b/a-I/II/III"/>
</dbReference>
<organism evidence="12 13">
    <name type="scientific">Dactylosporangium roseum</name>
    <dbReference type="NCBI Taxonomy" id="47989"/>
    <lineage>
        <taxon>Bacteria</taxon>
        <taxon>Bacillati</taxon>
        <taxon>Actinomycetota</taxon>
        <taxon>Actinomycetes</taxon>
        <taxon>Micromonosporales</taxon>
        <taxon>Micromonosporaceae</taxon>
        <taxon>Dactylosporangium</taxon>
    </lineage>
</organism>
<protein>
    <recommendedName>
        <fullName evidence="14">Phosphomannomutase</fullName>
    </recommendedName>
</protein>
<evidence type="ECO:0000313" key="12">
    <source>
        <dbReference type="EMBL" id="UWZ35864.1"/>
    </source>
</evidence>
<dbReference type="Pfam" id="PF00408">
    <property type="entry name" value="PGM_PMM_IV"/>
    <property type="match status" value="1"/>
</dbReference>